<keyword evidence="2" id="KW-1185">Reference proteome</keyword>
<proteinExistence type="predicted"/>
<dbReference type="PANTHER" id="PTHR47027">
    <property type="entry name" value="REVERSE TRANSCRIPTASE DOMAIN-CONTAINING PROTEIN"/>
    <property type="match status" value="1"/>
</dbReference>
<protein>
    <submittedName>
        <fullName evidence="1">Uncharacterized transposon-derived protein F52C9.6</fullName>
    </submittedName>
</protein>
<dbReference type="Proteomes" id="UP000299102">
    <property type="component" value="Unassembled WGS sequence"/>
</dbReference>
<dbReference type="AlphaFoldDB" id="A0A4C1SNG6"/>
<gene>
    <name evidence="1" type="ORF">EVAR_73045_1</name>
</gene>
<evidence type="ECO:0000313" key="1">
    <source>
        <dbReference type="EMBL" id="GBP02857.1"/>
    </source>
</evidence>
<dbReference type="STRING" id="151549.A0A4C1SNG6"/>
<comment type="caution">
    <text evidence="1">The sequence shown here is derived from an EMBL/GenBank/DDBJ whole genome shotgun (WGS) entry which is preliminary data.</text>
</comment>
<reference evidence="1 2" key="1">
    <citation type="journal article" date="2019" name="Commun. Biol.">
        <title>The bagworm genome reveals a unique fibroin gene that provides high tensile strength.</title>
        <authorList>
            <person name="Kono N."/>
            <person name="Nakamura H."/>
            <person name="Ohtoshi R."/>
            <person name="Tomita M."/>
            <person name="Numata K."/>
            <person name="Arakawa K."/>
        </authorList>
    </citation>
    <scope>NUCLEOTIDE SEQUENCE [LARGE SCALE GENOMIC DNA]</scope>
</reference>
<dbReference type="OrthoDB" id="410104at2759"/>
<accession>A0A4C1SNG6</accession>
<dbReference type="PANTHER" id="PTHR47027:SF20">
    <property type="entry name" value="REVERSE TRANSCRIPTASE-LIKE PROTEIN WITH RNA-DIRECTED DNA POLYMERASE DOMAIN"/>
    <property type="match status" value="1"/>
</dbReference>
<sequence>MTNGKKTAIEVGNAEINYTDEYVYVGQLITLKEPMREEVKRRITNGWRSYRTLKEPMKDKKLHINIKRKLFNTCILPVFTYGCRSWIITKEIINKPATCQYAMERSILSVKISDKLRNCA</sequence>
<name>A0A4C1SNG6_EUMVA</name>
<dbReference type="EMBL" id="BGZK01007213">
    <property type="protein sequence ID" value="GBP02857.1"/>
    <property type="molecule type" value="Genomic_DNA"/>
</dbReference>
<evidence type="ECO:0000313" key="2">
    <source>
        <dbReference type="Proteomes" id="UP000299102"/>
    </source>
</evidence>
<organism evidence="1 2">
    <name type="scientific">Eumeta variegata</name>
    <name type="common">Bagworm moth</name>
    <name type="synonym">Eumeta japonica</name>
    <dbReference type="NCBI Taxonomy" id="151549"/>
    <lineage>
        <taxon>Eukaryota</taxon>
        <taxon>Metazoa</taxon>
        <taxon>Ecdysozoa</taxon>
        <taxon>Arthropoda</taxon>
        <taxon>Hexapoda</taxon>
        <taxon>Insecta</taxon>
        <taxon>Pterygota</taxon>
        <taxon>Neoptera</taxon>
        <taxon>Endopterygota</taxon>
        <taxon>Lepidoptera</taxon>
        <taxon>Glossata</taxon>
        <taxon>Ditrysia</taxon>
        <taxon>Tineoidea</taxon>
        <taxon>Psychidae</taxon>
        <taxon>Oiketicinae</taxon>
        <taxon>Eumeta</taxon>
    </lineage>
</organism>